<reference evidence="3 4" key="1">
    <citation type="submission" date="2019-07" db="EMBL/GenBank/DDBJ databases">
        <title>Complete Genome Sequence of Leptotrichia goodfellowii Strain JCM 16774.</title>
        <authorList>
            <person name="Watanabe S."/>
            <person name="Cui L."/>
        </authorList>
    </citation>
    <scope>NUCLEOTIDE SEQUENCE [LARGE SCALE GENOMIC DNA]</scope>
    <source>
        <strain evidence="3 4">JCM16774</strain>
    </source>
</reference>
<dbReference type="InterPro" id="IPR000182">
    <property type="entry name" value="GNAT_dom"/>
</dbReference>
<evidence type="ECO:0000313" key="3">
    <source>
        <dbReference type="EMBL" id="BBM36988.1"/>
    </source>
</evidence>
<dbReference type="InterPro" id="IPR045057">
    <property type="entry name" value="Gcn5-rel_NAT"/>
</dbReference>
<protein>
    <submittedName>
        <fullName evidence="3">Acetyltransferase</fullName>
    </submittedName>
</protein>
<dbReference type="RefSeq" id="WP_026738144.1">
    <property type="nucleotide sequence ID" value="NZ_AP019822.1"/>
</dbReference>
<evidence type="ECO:0000259" key="1">
    <source>
        <dbReference type="PROSITE" id="PS51186"/>
    </source>
</evidence>
<dbReference type="Proteomes" id="UP000321606">
    <property type="component" value="Chromosome"/>
</dbReference>
<organism evidence="3 4">
    <name type="scientific">Pseudoleptotrichia goodfellowii</name>
    <dbReference type="NCBI Taxonomy" id="157692"/>
    <lineage>
        <taxon>Bacteria</taxon>
        <taxon>Fusobacteriati</taxon>
        <taxon>Fusobacteriota</taxon>
        <taxon>Fusobacteriia</taxon>
        <taxon>Fusobacteriales</taxon>
        <taxon>Leptotrichiaceae</taxon>
        <taxon>Pseudoleptotrichia</taxon>
    </lineage>
</organism>
<keyword evidence="3" id="KW-0808">Transferase</keyword>
<feature type="domain" description="N-acetyltransferase" evidence="2">
    <location>
        <begin position="4"/>
        <end position="89"/>
    </location>
</feature>
<dbReference type="InterPro" id="IPR016181">
    <property type="entry name" value="Acyl_CoA_acyltransferase"/>
</dbReference>
<dbReference type="PANTHER" id="PTHR31435">
    <property type="entry name" value="PROTEIN NATD1"/>
    <property type="match status" value="1"/>
</dbReference>
<dbReference type="PANTHER" id="PTHR31435:SF10">
    <property type="entry name" value="BSR4717 PROTEIN"/>
    <property type="match status" value="1"/>
</dbReference>
<name>A0A510JCE1_9FUSO</name>
<dbReference type="EMBL" id="AP019822">
    <property type="protein sequence ID" value="BBM36988.1"/>
    <property type="molecule type" value="Genomic_DNA"/>
</dbReference>
<dbReference type="KEGG" id="lgo:JCM16774_1934"/>
<accession>A0A510JCE1</accession>
<evidence type="ECO:0000259" key="2">
    <source>
        <dbReference type="PROSITE" id="PS51729"/>
    </source>
</evidence>
<dbReference type="AlphaFoldDB" id="A0A510JCE1"/>
<dbReference type="PROSITE" id="PS51729">
    <property type="entry name" value="GNAT_YJDJ"/>
    <property type="match status" value="1"/>
</dbReference>
<proteinExistence type="predicted"/>
<evidence type="ECO:0000313" key="4">
    <source>
        <dbReference type="Proteomes" id="UP000321606"/>
    </source>
</evidence>
<dbReference type="OrthoDB" id="9793389at2"/>
<dbReference type="PROSITE" id="PS51186">
    <property type="entry name" value="GNAT"/>
    <property type="match status" value="1"/>
</dbReference>
<dbReference type="InterPro" id="IPR031165">
    <property type="entry name" value="GNAT_YJDJ"/>
</dbReference>
<dbReference type="CDD" id="cd04301">
    <property type="entry name" value="NAT_SF"/>
    <property type="match status" value="1"/>
</dbReference>
<sequence length="89" mass="10337">MEIKHIENKGFYIYDEKGEIIAEMTYKKDGNNLIFDHTYVSPLLRGQGIADKLFNTGVEFAEKNNYKIVPVCSYIVKKFESGKYDYIKA</sequence>
<dbReference type="Pfam" id="PF14542">
    <property type="entry name" value="Acetyltransf_CG"/>
    <property type="match status" value="1"/>
</dbReference>
<gene>
    <name evidence="3" type="ORF">JCM16774_1934</name>
</gene>
<feature type="domain" description="N-acetyltransferase" evidence="1">
    <location>
        <begin position="1"/>
        <end position="89"/>
    </location>
</feature>
<dbReference type="STRING" id="714315.GCA_000516535_01939"/>
<dbReference type="GO" id="GO:0016747">
    <property type="term" value="F:acyltransferase activity, transferring groups other than amino-acyl groups"/>
    <property type="evidence" value="ECO:0007669"/>
    <property type="project" value="InterPro"/>
</dbReference>
<dbReference type="SUPFAM" id="SSF55729">
    <property type="entry name" value="Acyl-CoA N-acyltransferases (Nat)"/>
    <property type="match status" value="1"/>
</dbReference>
<dbReference type="Gene3D" id="3.40.630.30">
    <property type="match status" value="1"/>
</dbReference>